<feature type="compositionally biased region" description="Low complexity" evidence="1">
    <location>
        <begin position="202"/>
        <end position="217"/>
    </location>
</feature>
<sequence length="235" mass="24881">MLVAEPVAPASLKQKKLVEETHGDNNNSKKSHGDTAPAQWCISLTSGLLGSLVSLCVAANSVRLILQLPDPMDFWEVCSWIGHASVGIPIGIAGCYLEMKAKALFVNARQIAVNRIGATIFYAWLGFYVLGCSSEEDQGYEWTVALRVTGFLAWAVSLGDLLISCSALRAAVRTSREKSQAAEHVTGNCGTGEGGTDIEQGSDSAEASTRSTASSATKSKKPEMDTPQGGWNTVA</sequence>
<name>A0A813J9I4_POLGL</name>
<reference evidence="4" key="1">
    <citation type="submission" date="2021-02" db="EMBL/GenBank/DDBJ databases">
        <authorList>
            <person name="Dougan E. K."/>
            <person name="Rhodes N."/>
            <person name="Thang M."/>
            <person name="Chan C."/>
        </authorList>
    </citation>
    <scope>NUCLEOTIDE SEQUENCE</scope>
</reference>
<keyword evidence="2" id="KW-0812">Transmembrane</keyword>
<proteinExistence type="predicted"/>
<feature type="region of interest" description="Disordered" evidence="1">
    <location>
        <begin position="15"/>
        <end position="35"/>
    </location>
</feature>
<evidence type="ECO:0008006" key="7">
    <source>
        <dbReference type="Google" id="ProtNLM"/>
    </source>
</evidence>
<keyword evidence="2" id="KW-0472">Membrane</keyword>
<organism evidence="4 5">
    <name type="scientific">Polarella glacialis</name>
    <name type="common">Dinoflagellate</name>
    <dbReference type="NCBI Taxonomy" id="89957"/>
    <lineage>
        <taxon>Eukaryota</taxon>
        <taxon>Sar</taxon>
        <taxon>Alveolata</taxon>
        <taxon>Dinophyceae</taxon>
        <taxon>Suessiales</taxon>
        <taxon>Suessiaceae</taxon>
        <taxon>Polarella</taxon>
    </lineage>
</organism>
<dbReference type="AlphaFoldDB" id="A0A813J9I4"/>
<protein>
    <recommendedName>
        <fullName evidence="7">Transmembrane protein</fullName>
    </recommendedName>
</protein>
<evidence type="ECO:0000256" key="1">
    <source>
        <dbReference type="SAM" id="MobiDB-lite"/>
    </source>
</evidence>
<dbReference type="EMBL" id="CAJNNV010001966">
    <property type="protein sequence ID" value="CAE8586226.1"/>
    <property type="molecule type" value="Genomic_DNA"/>
</dbReference>
<dbReference type="EMBL" id="CAJNNW010023408">
    <property type="protein sequence ID" value="CAE8670643.1"/>
    <property type="molecule type" value="Genomic_DNA"/>
</dbReference>
<evidence type="ECO:0000313" key="6">
    <source>
        <dbReference type="Proteomes" id="UP000654075"/>
    </source>
</evidence>
<comment type="caution">
    <text evidence="4">The sequence shown here is derived from an EMBL/GenBank/DDBJ whole genome shotgun (WGS) entry which is preliminary data.</text>
</comment>
<keyword evidence="6" id="KW-1185">Reference proteome</keyword>
<dbReference type="Proteomes" id="UP000654075">
    <property type="component" value="Unassembled WGS sequence"/>
</dbReference>
<accession>A0A813J9I4</accession>
<feature type="transmembrane region" description="Helical" evidence="2">
    <location>
        <begin position="40"/>
        <end position="60"/>
    </location>
</feature>
<dbReference type="Proteomes" id="UP000626109">
    <property type="component" value="Unassembled WGS sequence"/>
</dbReference>
<gene>
    <name evidence="3" type="ORF">PGLA1383_LOCUS5108</name>
    <name evidence="4" type="ORF">PGLA2088_LOCUS17531</name>
</gene>
<keyword evidence="2" id="KW-1133">Transmembrane helix</keyword>
<feature type="region of interest" description="Disordered" evidence="1">
    <location>
        <begin position="179"/>
        <end position="235"/>
    </location>
</feature>
<evidence type="ECO:0000313" key="4">
    <source>
        <dbReference type="EMBL" id="CAE8670643.1"/>
    </source>
</evidence>
<evidence type="ECO:0000256" key="2">
    <source>
        <dbReference type="SAM" id="Phobius"/>
    </source>
</evidence>
<evidence type="ECO:0000313" key="5">
    <source>
        <dbReference type="Proteomes" id="UP000626109"/>
    </source>
</evidence>
<feature type="transmembrane region" description="Helical" evidence="2">
    <location>
        <begin position="151"/>
        <end position="172"/>
    </location>
</feature>
<feature type="transmembrane region" description="Helical" evidence="2">
    <location>
        <begin position="111"/>
        <end position="131"/>
    </location>
</feature>
<evidence type="ECO:0000313" key="3">
    <source>
        <dbReference type="EMBL" id="CAE8586226.1"/>
    </source>
</evidence>
<feature type="transmembrane region" description="Helical" evidence="2">
    <location>
        <begin position="80"/>
        <end position="99"/>
    </location>
</feature>